<comment type="caution">
    <text evidence="6">The sequence shown here is derived from an EMBL/GenBank/DDBJ whole genome shotgun (WGS) entry which is preliminary data.</text>
</comment>
<sequence length="121" mass="13544">MIVFCQRNRVCPEPHLALGTIKQADTSFVTILVEDTIGGLQVLHKYTWVDVKPVKGASIVNIGDMMQIESRHQSGVNEQDKIANAKLLYQELNKDDAVDYDKSSDDQGREGSLMDDAFDFI</sequence>
<evidence type="ECO:0000256" key="4">
    <source>
        <dbReference type="ARBA" id="ARBA00023004"/>
    </source>
</evidence>
<keyword evidence="2" id="KW-0479">Metal-binding</keyword>
<dbReference type="InterPro" id="IPR027443">
    <property type="entry name" value="IPNS-like_sf"/>
</dbReference>
<dbReference type="EMBL" id="JAEACU010000003">
    <property type="protein sequence ID" value="KAH7538283.1"/>
    <property type="molecule type" value="Genomic_DNA"/>
</dbReference>
<evidence type="ECO:0000256" key="1">
    <source>
        <dbReference type="ARBA" id="ARBA00008056"/>
    </source>
</evidence>
<feature type="domain" description="Isopenicillin N synthase-like Fe(2+) 2OG dioxygenase" evidence="5">
    <location>
        <begin position="7"/>
        <end position="68"/>
    </location>
</feature>
<evidence type="ECO:0000259" key="5">
    <source>
        <dbReference type="Pfam" id="PF03171"/>
    </source>
</evidence>
<evidence type="ECO:0000313" key="6">
    <source>
        <dbReference type="EMBL" id="KAH7538283.1"/>
    </source>
</evidence>
<organism evidence="6 7">
    <name type="scientific">Ziziphus jujuba var. spinosa</name>
    <dbReference type="NCBI Taxonomy" id="714518"/>
    <lineage>
        <taxon>Eukaryota</taxon>
        <taxon>Viridiplantae</taxon>
        <taxon>Streptophyta</taxon>
        <taxon>Embryophyta</taxon>
        <taxon>Tracheophyta</taxon>
        <taxon>Spermatophyta</taxon>
        <taxon>Magnoliopsida</taxon>
        <taxon>eudicotyledons</taxon>
        <taxon>Gunneridae</taxon>
        <taxon>Pentapetalae</taxon>
        <taxon>rosids</taxon>
        <taxon>fabids</taxon>
        <taxon>Rosales</taxon>
        <taxon>Rhamnaceae</taxon>
        <taxon>Paliureae</taxon>
        <taxon>Ziziphus</taxon>
    </lineage>
</organism>
<dbReference type="Gene3D" id="2.60.120.330">
    <property type="entry name" value="B-lactam Antibiotic, Isopenicillin N Synthase, Chain"/>
    <property type="match status" value="1"/>
</dbReference>
<gene>
    <name evidence="6" type="ORF">FEM48_Zijuj03G0183100</name>
</gene>
<dbReference type="AlphaFoldDB" id="A0A978VRV8"/>
<reference evidence="6" key="1">
    <citation type="journal article" date="2021" name="Front. Plant Sci.">
        <title>Chromosome-Scale Genome Assembly for Chinese Sour Jujube and Insights Into Its Genome Evolution and Domestication Signature.</title>
        <authorList>
            <person name="Shen L.-Y."/>
            <person name="Luo H."/>
            <person name="Wang X.-L."/>
            <person name="Wang X.-M."/>
            <person name="Qiu X.-J."/>
            <person name="Liu H."/>
            <person name="Zhou S.-S."/>
            <person name="Jia K.-H."/>
            <person name="Nie S."/>
            <person name="Bao Y.-T."/>
            <person name="Zhang R.-G."/>
            <person name="Yun Q.-Z."/>
            <person name="Chai Y.-H."/>
            <person name="Lu J.-Y."/>
            <person name="Li Y."/>
            <person name="Zhao S.-W."/>
            <person name="Mao J.-F."/>
            <person name="Jia S.-G."/>
            <person name="Mao Y.-M."/>
        </authorList>
    </citation>
    <scope>NUCLEOTIDE SEQUENCE</scope>
    <source>
        <strain evidence="6">AT0</strain>
        <tissue evidence="6">Leaf</tissue>
    </source>
</reference>
<dbReference type="PANTHER" id="PTHR10209:SF751">
    <property type="entry name" value="OS06G0255100 PROTEIN"/>
    <property type="match status" value="1"/>
</dbReference>
<keyword evidence="3" id="KW-0560">Oxidoreductase</keyword>
<comment type="similarity">
    <text evidence="1">Belongs to the iron/ascorbate-dependent oxidoreductase family.</text>
</comment>
<accession>A0A978VRV8</accession>
<evidence type="ECO:0000256" key="3">
    <source>
        <dbReference type="ARBA" id="ARBA00023002"/>
    </source>
</evidence>
<dbReference type="SUPFAM" id="SSF51197">
    <property type="entry name" value="Clavaminate synthase-like"/>
    <property type="match status" value="1"/>
</dbReference>
<dbReference type="Pfam" id="PF03171">
    <property type="entry name" value="2OG-FeII_Oxy"/>
    <property type="match status" value="1"/>
</dbReference>
<dbReference type="Proteomes" id="UP000813462">
    <property type="component" value="Unassembled WGS sequence"/>
</dbReference>
<dbReference type="PANTHER" id="PTHR10209">
    <property type="entry name" value="OXIDOREDUCTASE, 2OG-FE II OXYGENASE FAMILY PROTEIN"/>
    <property type="match status" value="1"/>
</dbReference>
<evidence type="ECO:0000313" key="7">
    <source>
        <dbReference type="Proteomes" id="UP000813462"/>
    </source>
</evidence>
<proteinExistence type="inferred from homology"/>
<dbReference type="GO" id="GO:0046872">
    <property type="term" value="F:metal ion binding"/>
    <property type="evidence" value="ECO:0007669"/>
    <property type="project" value="UniProtKB-KW"/>
</dbReference>
<keyword evidence="4" id="KW-0408">Iron</keyword>
<dbReference type="GO" id="GO:0016491">
    <property type="term" value="F:oxidoreductase activity"/>
    <property type="evidence" value="ECO:0007669"/>
    <property type="project" value="UniProtKB-KW"/>
</dbReference>
<protein>
    <recommendedName>
        <fullName evidence="5">Isopenicillin N synthase-like Fe(2+) 2OG dioxygenase domain-containing protein</fullName>
    </recommendedName>
</protein>
<dbReference type="InterPro" id="IPR044861">
    <property type="entry name" value="IPNS-like_FE2OG_OXY"/>
</dbReference>
<name>A0A978VRV8_ZIZJJ</name>
<evidence type="ECO:0000256" key="2">
    <source>
        <dbReference type="ARBA" id="ARBA00022723"/>
    </source>
</evidence>